<dbReference type="InterPro" id="IPR007110">
    <property type="entry name" value="Ig-like_dom"/>
</dbReference>
<evidence type="ECO:0000256" key="2">
    <source>
        <dbReference type="SAM" id="MobiDB-lite"/>
    </source>
</evidence>
<dbReference type="Proteomes" id="UP001152888">
    <property type="component" value="Unassembled WGS sequence"/>
</dbReference>
<feature type="region of interest" description="Disordered" evidence="2">
    <location>
        <begin position="38"/>
        <end position="59"/>
    </location>
</feature>
<dbReference type="GO" id="GO:0005886">
    <property type="term" value="C:plasma membrane"/>
    <property type="evidence" value="ECO:0007669"/>
    <property type="project" value="TreeGrafter"/>
</dbReference>
<evidence type="ECO:0000313" key="5">
    <source>
        <dbReference type="Proteomes" id="UP001152888"/>
    </source>
</evidence>
<proteinExistence type="predicted"/>
<feature type="compositionally biased region" description="Polar residues" evidence="2">
    <location>
        <begin position="38"/>
        <end position="57"/>
    </location>
</feature>
<dbReference type="SMART" id="SM00409">
    <property type="entry name" value="IG"/>
    <property type="match status" value="1"/>
</dbReference>
<evidence type="ECO:0000256" key="1">
    <source>
        <dbReference type="ARBA" id="ARBA00023319"/>
    </source>
</evidence>
<dbReference type="PANTHER" id="PTHR10075">
    <property type="entry name" value="BASIGIN RELATED"/>
    <property type="match status" value="1"/>
</dbReference>
<dbReference type="PANTHER" id="PTHR10075:SF83">
    <property type="entry name" value="CONTACTIN"/>
    <property type="match status" value="1"/>
</dbReference>
<dbReference type="PROSITE" id="PS50835">
    <property type="entry name" value="IG_LIKE"/>
    <property type="match status" value="2"/>
</dbReference>
<dbReference type="Gene3D" id="2.60.40.10">
    <property type="entry name" value="Immunoglobulins"/>
    <property type="match status" value="2"/>
</dbReference>
<evidence type="ECO:0000259" key="3">
    <source>
        <dbReference type="PROSITE" id="PS50835"/>
    </source>
</evidence>
<dbReference type="Pfam" id="PF13927">
    <property type="entry name" value="Ig_3"/>
    <property type="match status" value="1"/>
</dbReference>
<sequence>MPDYLFTNYSVAPFTPVWFPLPAVGLYIPHRRYSLTRESSCTSHSGQSRTYGSTSHLASIPKESPPVPSYNWTRKGSSLPRGAFLASSNRVLVIPNVQVEDEGVYVCRAYNRRASIENSVILNIQAEPTFTIPLTDKHIDSKGDLVWTCEAFGVPDVNYTWWRNGRQLEDFCTALPFYVCYRSVV</sequence>
<feature type="domain" description="Ig-like" evidence="3">
    <location>
        <begin position="128"/>
        <end position="185"/>
    </location>
</feature>
<dbReference type="GO" id="GO:0007411">
    <property type="term" value="P:axon guidance"/>
    <property type="evidence" value="ECO:0007669"/>
    <property type="project" value="TreeGrafter"/>
</dbReference>
<dbReference type="GO" id="GO:0007156">
    <property type="term" value="P:homophilic cell adhesion via plasma membrane adhesion molecules"/>
    <property type="evidence" value="ECO:0007669"/>
    <property type="project" value="TreeGrafter"/>
</dbReference>
<name>A0A9P0PHZ1_ACAOB</name>
<dbReference type="EMBL" id="CAKOFQ010006908">
    <property type="protein sequence ID" value="CAH1981415.1"/>
    <property type="molecule type" value="Genomic_DNA"/>
</dbReference>
<comment type="caution">
    <text evidence="4">The sequence shown here is derived from an EMBL/GenBank/DDBJ whole genome shotgun (WGS) entry which is preliminary data.</text>
</comment>
<dbReference type="InterPro" id="IPR003599">
    <property type="entry name" value="Ig_sub"/>
</dbReference>
<dbReference type="InterPro" id="IPR013783">
    <property type="entry name" value="Ig-like_fold"/>
</dbReference>
<dbReference type="SUPFAM" id="SSF48726">
    <property type="entry name" value="Immunoglobulin"/>
    <property type="match status" value="2"/>
</dbReference>
<reference evidence="4" key="1">
    <citation type="submission" date="2022-03" db="EMBL/GenBank/DDBJ databases">
        <authorList>
            <person name="Sayadi A."/>
        </authorList>
    </citation>
    <scope>NUCLEOTIDE SEQUENCE</scope>
</reference>
<accession>A0A9P0PHZ1</accession>
<dbReference type="GO" id="GO:0098632">
    <property type="term" value="F:cell-cell adhesion mediator activity"/>
    <property type="evidence" value="ECO:0007669"/>
    <property type="project" value="TreeGrafter"/>
</dbReference>
<evidence type="ECO:0000313" key="4">
    <source>
        <dbReference type="EMBL" id="CAH1981415.1"/>
    </source>
</evidence>
<dbReference type="AlphaFoldDB" id="A0A9P0PHZ1"/>
<dbReference type="GO" id="GO:0070593">
    <property type="term" value="P:dendrite self-avoidance"/>
    <property type="evidence" value="ECO:0007669"/>
    <property type="project" value="TreeGrafter"/>
</dbReference>
<feature type="domain" description="Ig-like" evidence="3">
    <location>
        <begin position="40"/>
        <end position="123"/>
    </location>
</feature>
<dbReference type="GO" id="GO:0030424">
    <property type="term" value="C:axon"/>
    <property type="evidence" value="ECO:0007669"/>
    <property type="project" value="TreeGrafter"/>
</dbReference>
<organism evidence="4 5">
    <name type="scientific">Acanthoscelides obtectus</name>
    <name type="common">Bean weevil</name>
    <name type="synonym">Bruchus obtectus</name>
    <dbReference type="NCBI Taxonomy" id="200917"/>
    <lineage>
        <taxon>Eukaryota</taxon>
        <taxon>Metazoa</taxon>
        <taxon>Ecdysozoa</taxon>
        <taxon>Arthropoda</taxon>
        <taxon>Hexapoda</taxon>
        <taxon>Insecta</taxon>
        <taxon>Pterygota</taxon>
        <taxon>Neoptera</taxon>
        <taxon>Endopterygota</taxon>
        <taxon>Coleoptera</taxon>
        <taxon>Polyphaga</taxon>
        <taxon>Cucujiformia</taxon>
        <taxon>Chrysomeloidea</taxon>
        <taxon>Chrysomelidae</taxon>
        <taxon>Bruchinae</taxon>
        <taxon>Bruchini</taxon>
        <taxon>Acanthoscelides</taxon>
    </lineage>
</organism>
<protein>
    <recommendedName>
        <fullName evidence="3">Ig-like domain-containing protein</fullName>
    </recommendedName>
</protein>
<keyword evidence="5" id="KW-1185">Reference proteome</keyword>
<keyword evidence="1" id="KW-0393">Immunoglobulin domain</keyword>
<gene>
    <name evidence="4" type="ORF">ACAOBT_LOCUS14469</name>
</gene>
<dbReference type="InterPro" id="IPR036179">
    <property type="entry name" value="Ig-like_dom_sf"/>
</dbReference>
<dbReference type="OrthoDB" id="6700896at2759"/>